<evidence type="ECO:0000256" key="1">
    <source>
        <dbReference type="ARBA" id="ARBA00004613"/>
    </source>
</evidence>
<proteinExistence type="predicted"/>
<accession>A0ABN7SZK6</accession>
<evidence type="ECO:0000256" key="2">
    <source>
        <dbReference type="ARBA" id="ARBA00022525"/>
    </source>
</evidence>
<dbReference type="PANTHER" id="PTHR11475">
    <property type="entry name" value="OXIDASE/PEROXIDASE"/>
    <property type="match status" value="1"/>
</dbReference>
<dbReference type="Pfam" id="PF03098">
    <property type="entry name" value="An_peroxidase"/>
    <property type="match status" value="1"/>
</dbReference>
<gene>
    <name evidence="4" type="ORF">OKIOD_LOCUS12574</name>
</gene>
<keyword evidence="2" id="KW-0964">Secreted</keyword>
<dbReference type="SUPFAM" id="SSF48113">
    <property type="entry name" value="Heme-dependent peroxidases"/>
    <property type="match status" value="1"/>
</dbReference>
<keyword evidence="3" id="KW-0325">Glycoprotein</keyword>
<dbReference type="InterPro" id="IPR037120">
    <property type="entry name" value="Haem_peroxidase_sf_animal"/>
</dbReference>
<comment type="subcellular location">
    <subcellularLocation>
        <location evidence="1">Secreted</location>
    </subcellularLocation>
</comment>
<dbReference type="PANTHER" id="PTHR11475:SF4">
    <property type="entry name" value="CHORION PEROXIDASE"/>
    <property type="match status" value="1"/>
</dbReference>
<dbReference type="EMBL" id="OU015566">
    <property type="protein sequence ID" value="CAG5108465.1"/>
    <property type="molecule type" value="Genomic_DNA"/>
</dbReference>
<name>A0ABN7SZK6_OIKDI</name>
<dbReference type="InterPro" id="IPR010255">
    <property type="entry name" value="Haem_peroxidase_sf"/>
</dbReference>
<organism evidence="4 5">
    <name type="scientific">Oikopleura dioica</name>
    <name type="common">Tunicate</name>
    <dbReference type="NCBI Taxonomy" id="34765"/>
    <lineage>
        <taxon>Eukaryota</taxon>
        <taxon>Metazoa</taxon>
        <taxon>Chordata</taxon>
        <taxon>Tunicata</taxon>
        <taxon>Appendicularia</taxon>
        <taxon>Copelata</taxon>
        <taxon>Oikopleuridae</taxon>
        <taxon>Oikopleura</taxon>
    </lineage>
</organism>
<reference evidence="4 5" key="1">
    <citation type="submission" date="2021-04" db="EMBL/GenBank/DDBJ databases">
        <authorList>
            <person name="Bliznina A."/>
        </authorList>
    </citation>
    <scope>NUCLEOTIDE SEQUENCE [LARGE SCALE GENOMIC DNA]</scope>
</reference>
<evidence type="ECO:0000256" key="3">
    <source>
        <dbReference type="ARBA" id="ARBA00023180"/>
    </source>
</evidence>
<evidence type="ECO:0000313" key="4">
    <source>
        <dbReference type="EMBL" id="CAG5108465.1"/>
    </source>
</evidence>
<dbReference type="Proteomes" id="UP001158576">
    <property type="component" value="Chromosome 1"/>
</dbReference>
<keyword evidence="5" id="KW-1185">Reference proteome</keyword>
<dbReference type="Gene3D" id="1.10.640.10">
    <property type="entry name" value="Haem peroxidase domain superfamily, animal type"/>
    <property type="match status" value="1"/>
</dbReference>
<dbReference type="InterPro" id="IPR019791">
    <property type="entry name" value="Haem_peroxidase_animal"/>
</dbReference>
<evidence type="ECO:0000313" key="5">
    <source>
        <dbReference type="Proteomes" id="UP001158576"/>
    </source>
</evidence>
<dbReference type="PROSITE" id="PS50292">
    <property type="entry name" value="PEROXIDASE_3"/>
    <property type="match status" value="1"/>
</dbReference>
<protein>
    <submittedName>
        <fullName evidence="4">Oidioi.mRNA.OKI2018_I69.chr1.g3809.t1.cds</fullName>
    </submittedName>
</protein>
<sequence length="220" mass="24987">MHNKLAVGLKGVMEDATEDKIFMEARQINLAVFQHISFTEFMPLVIGTNLFDTPDLFPLPPGQQMGRVNDDDADNNPENAKFGFDGFPSKTDPSIRNEFGAALFRWGHSMQRSEIFAINKMGTRIKTAFLRDNFFDPQVLSEASGVTPGQLIRAAAREQPMKMSSKWIEDTVHMFFKPNFASHGIDLQAINIMRGRDHGLASYTEVRDRCMQHGWYKEIL</sequence>